<protein>
    <submittedName>
        <fullName evidence="2">Uncharacterized protein</fullName>
    </submittedName>
</protein>
<gene>
    <name evidence="2" type="ORF">MFLAVUS_004791</name>
</gene>
<keyword evidence="1" id="KW-0812">Transmembrane</keyword>
<keyword evidence="1" id="KW-0472">Membrane</keyword>
<dbReference type="Proteomes" id="UP001473302">
    <property type="component" value="Unassembled WGS sequence"/>
</dbReference>
<name>A0ABP9YWY6_9FUNG</name>
<sequence length="220" mass="24989">MVMTPRAKYYDSLKLISLATPSLENQSSRIYSRWLEEFVYRKDVFSSWKNMSEQDIVARYYEPVFSTLFGGSGISLRFGETENNESKEAQKIARTFDNGIRGALKVDLRVCFQNEGKYYDVCSVEFARDGDIERKCVSDAAKVTLEGKCILDQTVEIAKVDDDDAKELQVLNLQFCGKITLYKNLCRALRTCGFISALISVLGLKGSIIGIRFEKTKKDM</sequence>
<organism evidence="2 3">
    <name type="scientific">Mucor flavus</name>
    <dbReference type="NCBI Taxonomy" id="439312"/>
    <lineage>
        <taxon>Eukaryota</taxon>
        <taxon>Fungi</taxon>
        <taxon>Fungi incertae sedis</taxon>
        <taxon>Mucoromycota</taxon>
        <taxon>Mucoromycotina</taxon>
        <taxon>Mucoromycetes</taxon>
        <taxon>Mucorales</taxon>
        <taxon>Mucorineae</taxon>
        <taxon>Mucoraceae</taxon>
        <taxon>Mucor</taxon>
    </lineage>
</organism>
<reference evidence="2 3" key="1">
    <citation type="submission" date="2024-04" db="EMBL/GenBank/DDBJ databases">
        <title>genome sequences of Mucor flavus KT1a and Helicostylum pulchrum KT1b strains isolated from the surface of a dry-aged beef.</title>
        <authorList>
            <person name="Toyotome T."/>
            <person name="Hosono M."/>
            <person name="Torimaru M."/>
            <person name="Fukuda K."/>
            <person name="Mikami N."/>
        </authorList>
    </citation>
    <scope>NUCLEOTIDE SEQUENCE [LARGE SCALE GENOMIC DNA]</scope>
    <source>
        <strain evidence="2 3">KT1a</strain>
    </source>
</reference>
<accession>A0ABP9YWY6</accession>
<evidence type="ECO:0000313" key="3">
    <source>
        <dbReference type="Proteomes" id="UP001473302"/>
    </source>
</evidence>
<dbReference type="EMBL" id="BAABUK010000009">
    <property type="protein sequence ID" value="GAA5811357.1"/>
    <property type="molecule type" value="Genomic_DNA"/>
</dbReference>
<evidence type="ECO:0000313" key="2">
    <source>
        <dbReference type="EMBL" id="GAA5811357.1"/>
    </source>
</evidence>
<proteinExistence type="predicted"/>
<comment type="caution">
    <text evidence="2">The sequence shown here is derived from an EMBL/GenBank/DDBJ whole genome shotgun (WGS) entry which is preliminary data.</text>
</comment>
<keyword evidence="1" id="KW-1133">Transmembrane helix</keyword>
<feature type="transmembrane region" description="Helical" evidence="1">
    <location>
        <begin position="193"/>
        <end position="213"/>
    </location>
</feature>
<evidence type="ECO:0000256" key="1">
    <source>
        <dbReference type="SAM" id="Phobius"/>
    </source>
</evidence>
<keyword evidence="3" id="KW-1185">Reference proteome</keyword>